<dbReference type="Pfam" id="PF17754">
    <property type="entry name" value="TetR_C_14"/>
    <property type="match status" value="1"/>
</dbReference>
<evidence type="ECO:0000256" key="2">
    <source>
        <dbReference type="ARBA" id="ARBA00023125"/>
    </source>
</evidence>
<evidence type="ECO:0000256" key="1">
    <source>
        <dbReference type="ARBA" id="ARBA00023015"/>
    </source>
</evidence>
<reference evidence="6 7" key="1">
    <citation type="submission" date="2018-07" db="EMBL/GenBank/DDBJ databases">
        <title>Genomic Encyclopedia of Type Strains, Phase IV (KMG-IV): sequencing the most valuable type-strain genomes for metagenomic binning, comparative biology and taxonomic classification.</title>
        <authorList>
            <person name="Goeker M."/>
        </authorList>
    </citation>
    <scope>NUCLEOTIDE SEQUENCE [LARGE SCALE GENOMIC DNA]</scope>
    <source>
        <strain evidence="6 7">DSM 44952</strain>
    </source>
</reference>
<organism evidence="6 7">
    <name type="scientific">Nocardia mexicana</name>
    <dbReference type="NCBI Taxonomy" id="279262"/>
    <lineage>
        <taxon>Bacteria</taxon>
        <taxon>Bacillati</taxon>
        <taxon>Actinomycetota</taxon>
        <taxon>Actinomycetes</taxon>
        <taxon>Mycobacteriales</taxon>
        <taxon>Nocardiaceae</taxon>
        <taxon>Nocardia</taxon>
    </lineage>
</organism>
<dbReference type="SUPFAM" id="SSF46689">
    <property type="entry name" value="Homeodomain-like"/>
    <property type="match status" value="1"/>
</dbReference>
<dbReference type="EMBL" id="QQAZ01000010">
    <property type="protein sequence ID" value="RDI46761.1"/>
    <property type="molecule type" value="Genomic_DNA"/>
</dbReference>
<keyword evidence="1" id="KW-0805">Transcription regulation</keyword>
<accession>A0A370GTD9</accession>
<dbReference type="Proteomes" id="UP000255355">
    <property type="component" value="Unassembled WGS sequence"/>
</dbReference>
<dbReference type="PANTHER" id="PTHR30055">
    <property type="entry name" value="HTH-TYPE TRANSCRIPTIONAL REGULATOR RUTR"/>
    <property type="match status" value="1"/>
</dbReference>
<evidence type="ECO:0000259" key="5">
    <source>
        <dbReference type="PROSITE" id="PS50977"/>
    </source>
</evidence>
<keyword evidence="2 4" id="KW-0238">DNA-binding</keyword>
<dbReference type="InterPro" id="IPR001647">
    <property type="entry name" value="HTH_TetR"/>
</dbReference>
<proteinExistence type="predicted"/>
<dbReference type="InterPro" id="IPR041347">
    <property type="entry name" value="MftR_C"/>
</dbReference>
<keyword evidence="3" id="KW-0804">Transcription</keyword>
<dbReference type="GO" id="GO:0003700">
    <property type="term" value="F:DNA-binding transcription factor activity"/>
    <property type="evidence" value="ECO:0007669"/>
    <property type="project" value="TreeGrafter"/>
</dbReference>
<keyword evidence="7" id="KW-1185">Reference proteome</keyword>
<dbReference type="Pfam" id="PF00440">
    <property type="entry name" value="TetR_N"/>
    <property type="match status" value="1"/>
</dbReference>
<dbReference type="InterPro" id="IPR050109">
    <property type="entry name" value="HTH-type_TetR-like_transc_reg"/>
</dbReference>
<dbReference type="AlphaFoldDB" id="A0A370GTD9"/>
<dbReference type="GO" id="GO:0000976">
    <property type="term" value="F:transcription cis-regulatory region binding"/>
    <property type="evidence" value="ECO:0007669"/>
    <property type="project" value="TreeGrafter"/>
</dbReference>
<dbReference type="Gene3D" id="1.10.10.60">
    <property type="entry name" value="Homeodomain-like"/>
    <property type="match status" value="1"/>
</dbReference>
<evidence type="ECO:0000256" key="3">
    <source>
        <dbReference type="ARBA" id="ARBA00023163"/>
    </source>
</evidence>
<dbReference type="RefSeq" id="WP_068026076.1">
    <property type="nucleotide sequence ID" value="NZ_QQAZ01000010.1"/>
</dbReference>
<protein>
    <submittedName>
        <fullName evidence="6">TetR family transcriptional regulator</fullName>
    </submittedName>
</protein>
<dbReference type="PROSITE" id="PS50977">
    <property type="entry name" value="HTH_TETR_2"/>
    <property type="match status" value="1"/>
</dbReference>
<dbReference type="STRING" id="1210089.GCA_001613165_05619"/>
<evidence type="ECO:0000313" key="6">
    <source>
        <dbReference type="EMBL" id="RDI46761.1"/>
    </source>
</evidence>
<feature type="domain" description="HTH tetR-type" evidence="5">
    <location>
        <begin position="9"/>
        <end position="69"/>
    </location>
</feature>
<feature type="DNA-binding region" description="H-T-H motif" evidence="4">
    <location>
        <begin position="32"/>
        <end position="51"/>
    </location>
</feature>
<name>A0A370GTD9_9NOCA</name>
<sequence>MTLREQKKAVTRSTIEATGLRLFLERGFDEVRVEDICQEVLVHRRTFFRYFASKEDVVLSPFRRDLVEAADFLPGRPAAESLSESLRALCDVIAARFDNDNDDDRQTNLARLRLIAEVESLASAYLKVLADFEHLLGGFLADRSDTDARLAAAAAVTGFRVALETWRDTAAARPLRPMIRRNLDLLTAGMV</sequence>
<dbReference type="InterPro" id="IPR009057">
    <property type="entry name" value="Homeodomain-like_sf"/>
</dbReference>
<gene>
    <name evidence="6" type="ORF">DFR68_110167</name>
</gene>
<comment type="caution">
    <text evidence="6">The sequence shown here is derived from an EMBL/GenBank/DDBJ whole genome shotgun (WGS) entry which is preliminary data.</text>
</comment>
<dbReference type="Gene3D" id="1.10.357.10">
    <property type="entry name" value="Tetracycline Repressor, domain 2"/>
    <property type="match status" value="1"/>
</dbReference>
<evidence type="ECO:0000313" key="7">
    <source>
        <dbReference type="Proteomes" id="UP000255355"/>
    </source>
</evidence>
<dbReference type="PANTHER" id="PTHR30055:SF238">
    <property type="entry name" value="MYCOFACTOCIN BIOSYNTHESIS TRANSCRIPTIONAL REGULATOR MFTR-RELATED"/>
    <property type="match status" value="1"/>
</dbReference>
<evidence type="ECO:0000256" key="4">
    <source>
        <dbReference type="PROSITE-ProRule" id="PRU00335"/>
    </source>
</evidence>